<keyword evidence="1" id="KW-0812">Transmembrane</keyword>
<evidence type="ECO:0000256" key="1">
    <source>
        <dbReference type="SAM" id="Phobius"/>
    </source>
</evidence>
<evidence type="ECO:0000313" key="3">
    <source>
        <dbReference type="EMBL" id="AJD40640.1"/>
    </source>
</evidence>
<reference evidence="3 4" key="1">
    <citation type="submission" date="2013-11" db="EMBL/GenBank/DDBJ databases">
        <title>Complete genome sequence of Rhizobium gallicum bv. gallicum R602.</title>
        <authorList>
            <person name="Bustos P."/>
            <person name="Santamaria R.I."/>
            <person name="Lozano L."/>
            <person name="Acosta J.L."/>
            <person name="Ormeno-Orrillo E."/>
            <person name="Rogel M.A."/>
            <person name="Romero D."/>
            <person name="Cevallos M.A."/>
            <person name="Martinez-Romero E."/>
            <person name="Gonzalez V."/>
        </authorList>
    </citation>
    <scope>NUCLEOTIDE SEQUENCE [LARGE SCALE GENOMIC DNA]</scope>
    <source>
        <strain evidence="3 4">R602</strain>
    </source>
</reference>
<dbReference type="EMBL" id="CP006877">
    <property type="protein sequence ID" value="AJD40640.1"/>
    <property type="molecule type" value="Genomic_DNA"/>
</dbReference>
<dbReference type="AlphaFoldDB" id="A0A0B4X1L2"/>
<keyword evidence="4" id="KW-1185">Reference proteome</keyword>
<dbReference type="Pfam" id="PF09835">
    <property type="entry name" value="DUF2062"/>
    <property type="match status" value="1"/>
</dbReference>
<feature type="transmembrane region" description="Helical" evidence="1">
    <location>
        <begin position="144"/>
        <end position="167"/>
    </location>
</feature>
<dbReference type="InterPro" id="IPR018639">
    <property type="entry name" value="DUF2062"/>
</dbReference>
<organism evidence="3 4">
    <name type="scientific">Rhizobium gallicum bv. gallicum R602sp</name>
    <dbReference type="NCBI Taxonomy" id="1041138"/>
    <lineage>
        <taxon>Bacteria</taxon>
        <taxon>Pseudomonadati</taxon>
        <taxon>Pseudomonadota</taxon>
        <taxon>Alphaproteobacteria</taxon>
        <taxon>Hyphomicrobiales</taxon>
        <taxon>Rhizobiaceae</taxon>
        <taxon>Rhizobium/Agrobacterium group</taxon>
        <taxon>Rhizobium</taxon>
    </lineage>
</organism>
<keyword evidence="1" id="KW-0472">Membrane</keyword>
<dbReference type="RefSeq" id="WP_039844413.1">
    <property type="nucleotide sequence ID" value="NZ_CP006877.1"/>
</dbReference>
<sequence>MLFRRRKPAGLRERTRELFWPRKGFLRPLRYVKMRILRLTASPHAVAMGVAAGVFVSWTPFIGVHFIMAFVLAYFLSGNMVAAALGTAAFGNPLTYPFIWAATWEIGHLLLMREDAMSGQSVDLMELFHKLRFTELWKPVLEPMLIGAIPPAAISSVVLYILTFYTVKGFQVRRRAKLMERARLHLARPTQDIPTV</sequence>
<name>A0A0B4X1L2_9HYPH</name>
<feature type="domain" description="DUF2062" evidence="2">
    <location>
        <begin position="26"/>
        <end position="175"/>
    </location>
</feature>
<accession>A0A0B4X1L2</accession>
<dbReference type="KEGG" id="rga:RGR602_CH01283"/>
<evidence type="ECO:0000259" key="2">
    <source>
        <dbReference type="Pfam" id="PF09835"/>
    </source>
</evidence>
<gene>
    <name evidence="3" type="ORF">RGR602_CH01283</name>
</gene>
<evidence type="ECO:0000313" key="4">
    <source>
        <dbReference type="Proteomes" id="UP000031368"/>
    </source>
</evidence>
<proteinExistence type="predicted"/>
<feature type="transmembrane region" description="Helical" evidence="1">
    <location>
        <begin position="62"/>
        <end position="82"/>
    </location>
</feature>
<dbReference type="PANTHER" id="PTHR40547:SF1">
    <property type="entry name" value="SLL0298 PROTEIN"/>
    <property type="match status" value="1"/>
</dbReference>
<protein>
    <recommendedName>
        <fullName evidence="2">DUF2062 domain-containing protein</fullName>
    </recommendedName>
</protein>
<dbReference type="PANTHER" id="PTHR40547">
    <property type="entry name" value="SLL0298 PROTEIN"/>
    <property type="match status" value="1"/>
</dbReference>
<dbReference type="Proteomes" id="UP000031368">
    <property type="component" value="Chromosome"/>
</dbReference>
<dbReference type="HOGENOM" id="CLU_102912_0_0_5"/>
<keyword evidence="1" id="KW-1133">Transmembrane helix</keyword>